<feature type="transmembrane region" description="Helical" evidence="5">
    <location>
        <begin position="54"/>
        <end position="80"/>
    </location>
</feature>
<evidence type="ECO:0000256" key="5">
    <source>
        <dbReference type="SAM" id="Phobius"/>
    </source>
</evidence>
<proteinExistence type="predicted"/>
<keyword evidence="2 5" id="KW-0812">Transmembrane</keyword>
<organism evidence="6 7">
    <name type="scientific">Salix dunnii</name>
    <dbReference type="NCBI Taxonomy" id="1413687"/>
    <lineage>
        <taxon>Eukaryota</taxon>
        <taxon>Viridiplantae</taxon>
        <taxon>Streptophyta</taxon>
        <taxon>Embryophyta</taxon>
        <taxon>Tracheophyta</taxon>
        <taxon>Spermatophyta</taxon>
        <taxon>Magnoliopsida</taxon>
        <taxon>eudicotyledons</taxon>
        <taxon>Gunneridae</taxon>
        <taxon>Pentapetalae</taxon>
        <taxon>rosids</taxon>
        <taxon>fabids</taxon>
        <taxon>Malpighiales</taxon>
        <taxon>Salicaceae</taxon>
        <taxon>Saliceae</taxon>
        <taxon>Salix</taxon>
    </lineage>
</organism>
<feature type="transmembrane region" description="Helical" evidence="5">
    <location>
        <begin position="22"/>
        <end position="48"/>
    </location>
</feature>
<evidence type="ECO:0000256" key="3">
    <source>
        <dbReference type="ARBA" id="ARBA00022989"/>
    </source>
</evidence>
<reference evidence="6 7" key="1">
    <citation type="submission" date="2020-10" db="EMBL/GenBank/DDBJ databases">
        <title>Plant Genome Project.</title>
        <authorList>
            <person name="Zhang R.-G."/>
        </authorList>
    </citation>
    <scope>NUCLEOTIDE SEQUENCE [LARGE SCALE GENOMIC DNA]</scope>
    <source>
        <strain evidence="6">FAFU-HL-1</strain>
        <tissue evidence="6">Leaf</tissue>
    </source>
</reference>
<comment type="subcellular location">
    <subcellularLocation>
        <location evidence="1">Membrane</location>
        <topology evidence="1">Multi-pass membrane protein</topology>
    </subcellularLocation>
</comment>
<dbReference type="PANTHER" id="PTHR11662:SF282">
    <property type="entry name" value="ANION TRANSPORTER 5-RELATED"/>
    <property type="match status" value="1"/>
</dbReference>
<sequence length="187" mass="20278">MATHLLRCVQVGRRRKLGEGRFSFSPLAVIYLFFDTAVLLLVVARFLVGVAQGFIFPLIHTVLAMKAKLGISWSLLWLLYASESPHSEHPMATAAGFEGIFIATHGAGFAVSHMDIAPSYAGLVIGVSNTSGTATEIIRVDLTSKILEVATATYSDLSSPEDWRCVFVMPGLLCFFNSFMLLLCSTG</sequence>
<evidence type="ECO:0008006" key="8">
    <source>
        <dbReference type="Google" id="ProtNLM"/>
    </source>
</evidence>
<dbReference type="Proteomes" id="UP000657918">
    <property type="component" value="Chromosome 4"/>
</dbReference>
<keyword evidence="3 5" id="KW-1133">Transmembrane helix</keyword>
<comment type="caution">
    <text evidence="6">The sequence shown here is derived from an EMBL/GenBank/DDBJ whole genome shotgun (WGS) entry which is preliminary data.</text>
</comment>
<dbReference type="OrthoDB" id="2985014at2759"/>
<dbReference type="InterPro" id="IPR050382">
    <property type="entry name" value="MFS_Na/Anion_cotransporter"/>
</dbReference>
<accession>A0A835KA16</accession>
<evidence type="ECO:0000313" key="6">
    <source>
        <dbReference type="EMBL" id="KAF9684723.1"/>
    </source>
</evidence>
<evidence type="ECO:0000256" key="4">
    <source>
        <dbReference type="ARBA" id="ARBA00023136"/>
    </source>
</evidence>
<dbReference type="GO" id="GO:0016020">
    <property type="term" value="C:membrane"/>
    <property type="evidence" value="ECO:0007669"/>
    <property type="project" value="UniProtKB-SubCell"/>
</dbReference>
<dbReference type="PANTHER" id="PTHR11662">
    <property type="entry name" value="SOLUTE CARRIER FAMILY 17"/>
    <property type="match status" value="1"/>
</dbReference>
<evidence type="ECO:0000256" key="2">
    <source>
        <dbReference type="ARBA" id="ARBA00022692"/>
    </source>
</evidence>
<dbReference type="AlphaFoldDB" id="A0A835KA16"/>
<feature type="transmembrane region" description="Helical" evidence="5">
    <location>
        <begin position="166"/>
        <end position="184"/>
    </location>
</feature>
<protein>
    <recommendedName>
        <fullName evidence="8">Major facilitator superfamily (MFS) profile domain-containing protein</fullName>
    </recommendedName>
</protein>
<gene>
    <name evidence="6" type="ORF">SADUNF_Sadunf04G0148100</name>
</gene>
<name>A0A835KA16_9ROSI</name>
<feature type="transmembrane region" description="Helical" evidence="5">
    <location>
        <begin position="92"/>
        <end position="111"/>
    </location>
</feature>
<keyword evidence="4 5" id="KW-0472">Membrane</keyword>
<keyword evidence="7" id="KW-1185">Reference proteome</keyword>
<evidence type="ECO:0000313" key="7">
    <source>
        <dbReference type="Proteomes" id="UP000657918"/>
    </source>
</evidence>
<dbReference type="EMBL" id="JADGMS010000004">
    <property type="protein sequence ID" value="KAF9684723.1"/>
    <property type="molecule type" value="Genomic_DNA"/>
</dbReference>
<evidence type="ECO:0000256" key="1">
    <source>
        <dbReference type="ARBA" id="ARBA00004141"/>
    </source>
</evidence>